<dbReference type="InterPro" id="IPR029017">
    <property type="entry name" value="Enolase-like_N"/>
</dbReference>
<dbReference type="Gene3D" id="3.20.20.120">
    <property type="entry name" value="Enolase-like C-terminal domain"/>
    <property type="match status" value="1"/>
</dbReference>
<evidence type="ECO:0000313" key="8">
    <source>
        <dbReference type="Proteomes" id="UP001595444"/>
    </source>
</evidence>
<evidence type="ECO:0000256" key="5">
    <source>
        <dbReference type="RuleBase" id="RU366006"/>
    </source>
</evidence>
<dbReference type="EC" id="5.1.1.-" evidence="5"/>
<dbReference type="SFLD" id="SFLDG00180">
    <property type="entry name" value="muconate_cycloisomerase"/>
    <property type="match status" value="1"/>
</dbReference>
<evidence type="ECO:0000313" key="7">
    <source>
        <dbReference type="EMBL" id="MFC3051620.1"/>
    </source>
</evidence>
<accession>A0ABV7D3V5</accession>
<evidence type="ECO:0000256" key="3">
    <source>
        <dbReference type="ARBA" id="ARBA00022842"/>
    </source>
</evidence>
<evidence type="ECO:0000259" key="6">
    <source>
        <dbReference type="SMART" id="SM00922"/>
    </source>
</evidence>
<proteinExistence type="inferred from homology"/>
<dbReference type="Pfam" id="PF02746">
    <property type="entry name" value="MR_MLE_N"/>
    <property type="match status" value="1"/>
</dbReference>
<dbReference type="PANTHER" id="PTHR48073">
    <property type="entry name" value="O-SUCCINYLBENZOATE SYNTHASE-RELATED"/>
    <property type="match status" value="1"/>
</dbReference>
<keyword evidence="2 5" id="KW-0479">Metal-binding</keyword>
<protein>
    <recommendedName>
        <fullName evidence="5">Dipeptide epimerase</fullName>
        <ecNumber evidence="5">5.1.1.-</ecNumber>
    </recommendedName>
</protein>
<dbReference type="InterPro" id="IPR034603">
    <property type="entry name" value="Dipeptide_epimerase"/>
</dbReference>
<evidence type="ECO:0000256" key="1">
    <source>
        <dbReference type="ARBA" id="ARBA00008031"/>
    </source>
</evidence>
<dbReference type="PANTHER" id="PTHR48073:SF2">
    <property type="entry name" value="O-SUCCINYLBENZOATE SYNTHASE"/>
    <property type="match status" value="1"/>
</dbReference>
<comment type="similarity">
    <text evidence="1 5">Belongs to the mandelate racemase/muconate lactonizing enzyme family.</text>
</comment>
<keyword evidence="8" id="KW-1185">Reference proteome</keyword>
<dbReference type="InterPro" id="IPR029065">
    <property type="entry name" value="Enolase_C-like"/>
</dbReference>
<dbReference type="SMART" id="SM00922">
    <property type="entry name" value="MR_MLE"/>
    <property type="match status" value="1"/>
</dbReference>
<dbReference type="RefSeq" id="WP_194215095.1">
    <property type="nucleotide sequence ID" value="NZ_CP061205.1"/>
</dbReference>
<dbReference type="InterPro" id="IPR036849">
    <property type="entry name" value="Enolase-like_C_sf"/>
</dbReference>
<keyword evidence="3 5" id="KW-0460">Magnesium</keyword>
<sequence length="325" mass="34654">MKIKIEKKAFPLSQPFAITGYTFTASDTVHVTLEEDGYTGRGEGAGVYYCGESGDTMAAQLAEIAGEVKSGLTRADVKALLPTGGARNALDSALWDLEAKRAGKTIWELLKVTPKKLISVATLGIDTPAKMAAAAQKYAQYPNLKIKLSGDDPITKLEAIRAARPDAALIVDVNQGWTFDELKEYTPAAQKLGIAMIEQPLKRGGDAELEGFKSAVPLGADESCLNVAEYEVAAKRYDVVNIKLDKCGGLTEGLEIVQLAQRDGKGLMIGNMTGSSLSMAPAYVIGQYCQFVDIDGPLFLAQDIENNLTYGDGGIVTIPTPALWG</sequence>
<dbReference type="Pfam" id="PF13378">
    <property type="entry name" value="MR_MLE_C"/>
    <property type="match status" value="1"/>
</dbReference>
<keyword evidence="4 5" id="KW-0413">Isomerase</keyword>
<organism evidence="7 8">
    <name type="scientific">Kordiimonas pumila</name>
    <dbReference type="NCBI Taxonomy" id="2161677"/>
    <lineage>
        <taxon>Bacteria</taxon>
        <taxon>Pseudomonadati</taxon>
        <taxon>Pseudomonadota</taxon>
        <taxon>Alphaproteobacteria</taxon>
        <taxon>Kordiimonadales</taxon>
        <taxon>Kordiimonadaceae</taxon>
        <taxon>Kordiimonas</taxon>
    </lineage>
</organism>
<dbReference type="InterPro" id="IPR013341">
    <property type="entry name" value="Mandelate_racemase_N_dom"/>
</dbReference>
<dbReference type="EMBL" id="JBHRSL010000004">
    <property type="protein sequence ID" value="MFC3051620.1"/>
    <property type="molecule type" value="Genomic_DNA"/>
</dbReference>
<dbReference type="CDD" id="cd03319">
    <property type="entry name" value="L-Ala-DL-Glu_epimerase"/>
    <property type="match status" value="1"/>
</dbReference>
<feature type="domain" description="Mandelate racemase/muconate lactonizing enzyme C-terminal" evidence="6">
    <location>
        <begin position="128"/>
        <end position="219"/>
    </location>
</feature>
<dbReference type="Proteomes" id="UP001595444">
    <property type="component" value="Unassembled WGS sequence"/>
</dbReference>
<evidence type="ECO:0000256" key="2">
    <source>
        <dbReference type="ARBA" id="ARBA00022723"/>
    </source>
</evidence>
<dbReference type="InterPro" id="IPR013342">
    <property type="entry name" value="Mandelate_racemase_C"/>
</dbReference>
<dbReference type="SUPFAM" id="SSF54826">
    <property type="entry name" value="Enolase N-terminal domain-like"/>
    <property type="match status" value="1"/>
</dbReference>
<comment type="cofactor">
    <cofactor evidence="5">
        <name>Mg(2+)</name>
        <dbReference type="ChEBI" id="CHEBI:18420"/>
    </cofactor>
    <text evidence="5">Binds 1 Mg(2+) ion per subunit.</text>
</comment>
<reference evidence="8" key="1">
    <citation type="journal article" date="2019" name="Int. J. Syst. Evol. Microbiol.">
        <title>The Global Catalogue of Microorganisms (GCM) 10K type strain sequencing project: providing services to taxonomists for standard genome sequencing and annotation.</title>
        <authorList>
            <consortium name="The Broad Institute Genomics Platform"/>
            <consortium name="The Broad Institute Genome Sequencing Center for Infectious Disease"/>
            <person name="Wu L."/>
            <person name="Ma J."/>
        </authorList>
    </citation>
    <scope>NUCLEOTIDE SEQUENCE [LARGE SCALE GENOMIC DNA]</scope>
    <source>
        <strain evidence="8">KCTC 62164</strain>
    </source>
</reference>
<dbReference type="SFLD" id="SFLDS00001">
    <property type="entry name" value="Enolase"/>
    <property type="match status" value="1"/>
</dbReference>
<dbReference type="SUPFAM" id="SSF51604">
    <property type="entry name" value="Enolase C-terminal domain-like"/>
    <property type="match status" value="1"/>
</dbReference>
<name>A0ABV7D3V5_9PROT</name>
<gene>
    <name evidence="7" type="ORF">ACFOKA_06880</name>
</gene>
<evidence type="ECO:0000256" key="4">
    <source>
        <dbReference type="ARBA" id="ARBA00023235"/>
    </source>
</evidence>
<dbReference type="Gene3D" id="3.30.390.10">
    <property type="entry name" value="Enolase-like, N-terminal domain"/>
    <property type="match status" value="1"/>
</dbReference>
<comment type="caution">
    <text evidence="7">The sequence shown here is derived from an EMBL/GenBank/DDBJ whole genome shotgun (WGS) entry which is preliminary data.</text>
</comment>